<sequence>MTTGIDMLPEVQKLAAAERLWSEGDCIVVAVSGGPDSMALLHLMSRLKSSGAISVVAAHVNHGFRPEESALEAEVVRRYAGELGLPFELAELDLPAYIEETKMNAQSAARAKRYAYLHEVAERRGAQAIALAHHADDQAETVLMHFIRGSGISGLSGMALRRREKNVELIRPLMRKNKTDLLRYCHHYGIPYCEDSSNEKRHYFRNVVRLDVIPQLSSFNPQLSESLGRLAEVAGAEDEWLDSQTKALFEELAYTEPEECSVSCSRLAGLHVALQRRLIKLILDYLSRDADVVSFEHIESMRLAAAPESSSTWRMDIGNGLRCLREYDHMRFVRLPKLEDVNTDYALAVAPLTQQYIEVEAGGWKLAFERRTADDQAAGKLAGRHEACFDMEQLAFPLTVRNRRRGDRIQVLGLNGSKKVQDMFVDEKLPPSQRESYPLLFDADGRLLWIPGIRRSGHALISPSTKELLFIRLTKE</sequence>
<dbReference type="InterPro" id="IPR012796">
    <property type="entry name" value="Lysidine-tRNA-synth_C"/>
</dbReference>
<evidence type="ECO:0000313" key="10">
    <source>
        <dbReference type="EMBL" id="ANY70644.1"/>
    </source>
</evidence>
<evidence type="ECO:0000256" key="6">
    <source>
        <dbReference type="ARBA" id="ARBA00022840"/>
    </source>
</evidence>
<name>A0A1B2DSF2_9BACL</name>
<proteinExistence type="inferred from homology"/>
<organism evidence="10">
    <name type="scientific">Paenibacillus sp. BIHB 4019</name>
    <dbReference type="NCBI Taxonomy" id="1870819"/>
    <lineage>
        <taxon>Bacteria</taxon>
        <taxon>Bacillati</taxon>
        <taxon>Bacillota</taxon>
        <taxon>Bacilli</taxon>
        <taxon>Bacillales</taxon>
        <taxon>Paenibacillaceae</taxon>
        <taxon>Paenibacillus</taxon>
    </lineage>
</organism>
<dbReference type="Pfam" id="PF01171">
    <property type="entry name" value="ATP_bind_3"/>
    <property type="match status" value="1"/>
</dbReference>
<dbReference type="GO" id="GO:0006400">
    <property type="term" value="P:tRNA modification"/>
    <property type="evidence" value="ECO:0007669"/>
    <property type="project" value="UniProtKB-UniRule"/>
</dbReference>
<dbReference type="EMBL" id="CP016808">
    <property type="protein sequence ID" value="ANY70644.1"/>
    <property type="molecule type" value="Genomic_DNA"/>
</dbReference>
<dbReference type="SUPFAM" id="SSF56037">
    <property type="entry name" value="PheT/TilS domain"/>
    <property type="match status" value="1"/>
</dbReference>
<dbReference type="AlphaFoldDB" id="A0A1B2DSF2"/>
<keyword evidence="3 8" id="KW-0436">Ligase</keyword>
<dbReference type="HAMAP" id="MF_01161">
    <property type="entry name" value="tRNA_Ile_lys_synt"/>
    <property type="match status" value="1"/>
</dbReference>
<protein>
    <recommendedName>
        <fullName evidence="8">tRNA(Ile)-lysidine synthase</fullName>
        <ecNumber evidence="8">6.3.4.19</ecNumber>
    </recommendedName>
    <alternativeName>
        <fullName evidence="8">tRNA(Ile)-2-lysyl-cytidine synthase</fullName>
    </alternativeName>
    <alternativeName>
        <fullName evidence="8">tRNA(Ile)-lysidine synthetase</fullName>
    </alternativeName>
</protein>
<dbReference type="GO" id="GO:0032267">
    <property type="term" value="F:tRNA(Ile)-lysidine synthase activity"/>
    <property type="evidence" value="ECO:0007669"/>
    <property type="project" value="UniProtKB-EC"/>
</dbReference>
<comment type="catalytic activity">
    <reaction evidence="7 8">
        <text>cytidine(34) in tRNA(Ile2) + L-lysine + ATP = lysidine(34) in tRNA(Ile2) + AMP + diphosphate + H(+)</text>
        <dbReference type="Rhea" id="RHEA:43744"/>
        <dbReference type="Rhea" id="RHEA-COMP:10625"/>
        <dbReference type="Rhea" id="RHEA-COMP:10670"/>
        <dbReference type="ChEBI" id="CHEBI:15378"/>
        <dbReference type="ChEBI" id="CHEBI:30616"/>
        <dbReference type="ChEBI" id="CHEBI:32551"/>
        <dbReference type="ChEBI" id="CHEBI:33019"/>
        <dbReference type="ChEBI" id="CHEBI:82748"/>
        <dbReference type="ChEBI" id="CHEBI:83665"/>
        <dbReference type="ChEBI" id="CHEBI:456215"/>
        <dbReference type="EC" id="6.3.4.19"/>
    </reaction>
</comment>
<dbReference type="PANTHER" id="PTHR43033:SF1">
    <property type="entry name" value="TRNA(ILE)-LYSIDINE SYNTHASE-RELATED"/>
    <property type="match status" value="1"/>
</dbReference>
<evidence type="ECO:0000256" key="7">
    <source>
        <dbReference type="ARBA" id="ARBA00048539"/>
    </source>
</evidence>
<keyword evidence="5 8" id="KW-0547">Nucleotide-binding</keyword>
<dbReference type="SMART" id="SM00977">
    <property type="entry name" value="TilS_C"/>
    <property type="match status" value="1"/>
</dbReference>
<evidence type="ECO:0000256" key="4">
    <source>
        <dbReference type="ARBA" id="ARBA00022694"/>
    </source>
</evidence>
<accession>A0A1B2DSF2</accession>
<evidence type="ECO:0000256" key="3">
    <source>
        <dbReference type="ARBA" id="ARBA00022598"/>
    </source>
</evidence>
<dbReference type="InterPro" id="IPR012795">
    <property type="entry name" value="tRNA_Ile_lys_synt_N"/>
</dbReference>
<comment type="function">
    <text evidence="8">Ligates lysine onto the cytidine present at position 34 of the AUA codon-specific tRNA(Ile) that contains the anticodon CAU, in an ATP-dependent manner. Cytidine is converted to lysidine, thus changing the amino acid specificity of the tRNA from methionine to isoleucine.</text>
</comment>
<dbReference type="NCBIfam" id="TIGR02432">
    <property type="entry name" value="lysidine_TilS_N"/>
    <property type="match status" value="1"/>
</dbReference>
<keyword evidence="6 8" id="KW-0067">ATP-binding</keyword>
<evidence type="ECO:0000256" key="2">
    <source>
        <dbReference type="ARBA" id="ARBA00022490"/>
    </source>
</evidence>
<comment type="domain">
    <text evidence="8">The N-terminal region contains the highly conserved SGGXDS motif, predicted to be a P-loop motif involved in ATP binding.</text>
</comment>
<evidence type="ECO:0000259" key="9">
    <source>
        <dbReference type="SMART" id="SM00977"/>
    </source>
</evidence>
<dbReference type="GO" id="GO:0005524">
    <property type="term" value="F:ATP binding"/>
    <property type="evidence" value="ECO:0007669"/>
    <property type="project" value="UniProtKB-UniRule"/>
</dbReference>
<dbReference type="InterPro" id="IPR011063">
    <property type="entry name" value="TilS/TtcA_N"/>
</dbReference>
<evidence type="ECO:0000256" key="8">
    <source>
        <dbReference type="HAMAP-Rule" id="MF_01161"/>
    </source>
</evidence>
<keyword evidence="4 8" id="KW-0819">tRNA processing</keyword>
<dbReference type="CDD" id="cd01992">
    <property type="entry name" value="TilS_N"/>
    <property type="match status" value="1"/>
</dbReference>
<dbReference type="Gene3D" id="3.40.50.620">
    <property type="entry name" value="HUPs"/>
    <property type="match status" value="1"/>
</dbReference>
<comment type="similarity">
    <text evidence="8">Belongs to the tRNA(Ile)-lysidine synthase family.</text>
</comment>
<dbReference type="GO" id="GO:0005737">
    <property type="term" value="C:cytoplasm"/>
    <property type="evidence" value="ECO:0007669"/>
    <property type="project" value="UniProtKB-SubCell"/>
</dbReference>
<keyword evidence="2 8" id="KW-0963">Cytoplasm</keyword>
<reference evidence="10" key="1">
    <citation type="submission" date="2016-08" db="EMBL/GenBank/DDBJ databases">
        <title>Complete Genome Seqeunce of Paenibacillus sp. BIHB 4019 from tea rhizoplane.</title>
        <authorList>
            <person name="Thakur R."/>
            <person name="Swarnkar M.K."/>
            <person name="Gulati A."/>
        </authorList>
    </citation>
    <scope>NUCLEOTIDE SEQUENCE [LARGE SCALE GENOMIC DNA]</scope>
    <source>
        <strain evidence="10">BIHB4019</strain>
    </source>
</reference>
<dbReference type="Pfam" id="PF11734">
    <property type="entry name" value="TilS_C"/>
    <property type="match status" value="1"/>
</dbReference>
<dbReference type="SUPFAM" id="SSF82829">
    <property type="entry name" value="MesJ substrate recognition domain-like"/>
    <property type="match status" value="1"/>
</dbReference>
<evidence type="ECO:0000256" key="5">
    <source>
        <dbReference type="ARBA" id="ARBA00022741"/>
    </source>
</evidence>
<gene>
    <name evidence="8" type="primary">tilS</name>
    <name evidence="10" type="ORF">BBD42_08470</name>
</gene>
<feature type="domain" description="Lysidine-tRNA(Ile) synthetase C-terminal" evidence="9">
    <location>
        <begin position="398"/>
        <end position="471"/>
    </location>
</feature>
<dbReference type="EC" id="6.3.4.19" evidence="8"/>
<dbReference type="InterPro" id="IPR014729">
    <property type="entry name" value="Rossmann-like_a/b/a_fold"/>
</dbReference>
<evidence type="ECO:0000256" key="1">
    <source>
        <dbReference type="ARBA" id="ARBA00004496"/>
    </source>
</evidence>
<dbReference type="NCBIfam" id="TIGR02433">
    <property type="entry name" value="lysidine_TilS_C"/>
    <property type="match status" value="1"/>
</dbReference>
<dbReference type="SUPFAM" id="SSF52402">
    <property type="entry name" value="Adenine nucleotide alpha hydrolases-like"/>
    <property type="match status" value="1"/>
</dbReference>
<dbReference type="InterPro" id="IPR012094">
    <property type="entry name" value="tRNA_Ile_lys_synt"/>
</dbReference>
<dbReference type="Pfam" id="PF09179">
    <property type="entry name" value="TilS"/>
    <property type="match status" value="1"/>
</dbReference>
<comment type="subcellular location">
    <subcellularLocation>
        <location evidence="1 8">Cytoplasm</location>
    </subcellularLocation>
</comment>
<dbReference type="Gene3D" id="3.30.465.60">
    <property type="match status" value="1"/>
</dbReference>
<dbReference type="PANTHER" id="PTHR43033">
    <property type="entry name" value="TRNA(ILE)-LYSIDINE SYNTHASE-RELATED"/>
    <property type="match status" value="1"/>
</dbReference>
<dbReference type="InterPro" id="IPR015262">
    <property type="entry name" value="tRNA_Ile_lys_synt_subst-bd"/>
</dbReference>
<feature type="binding site" evidence="8">
    <location>
        <begin position="32"/>
        <end position="37"/>
    </location>
    <ligand>
        <name>ATP</name>
        <dbReference type="ChEBI" id="CHEBI:30616"/>
    </ligand>
</feature>